<keyword evidence="1" id="KW-0732">Signal</keyword>
<feature type="non-terminal residue" evidence="2">
    <location>
        <position position="66"/>
    </location>
</feature>
<keyword evidence="3" id="KW-1185">Reference proteome</keyword>
<dbReference type="AlphaFoldDB" id="A0A8H3PFE7"/>
<reference evidence="2" key="1">
    <citation type="submission" date="2021-03" db="EMBL/GenBank/DDBJ databases">
        <authorList>
            <person name="Tagirdzhanova G."/>
        </authorList>
    </citation>
    <scope>NUCLEOTIDE SEQUENCE</scope>
</reference>
<name>A0A8H3PFE7_9LECA</name>
<protein>
    <recommendedName>
        <fullName evidence="4">Effector protein</fullName>
    </recommendedName>
</protein>
<proteinExistence type="predicted"/>
<evidence type="ECO:0000313" key="2">
    <source>
        <dbReference type="EMBL" id="CAF9939423.1"/>
    </source>
</evidence>
<dbReference type="OrthoDB" id="3518533at2759"/>
<evidence type="ECO:0008006" key="4">
    <source>
        <dbReference type="Google" id="ProtNLM"/>
    </source>
</evidence>
<organism evidence="2 3">
    <name type="scientific">Heterodermia speciosa</name>
    <dbReference type="NCBI Taxonomy" id="116794"/>
    <lineage>
        <taxon>Eukaryota</taxon>
        <taxon>Fungi</taxon>
        <taxon>Dikarya</taxon>
        <taxon>Ascomycota</taxon>
        <taxon>Pezizomycotina</taxon>
        <taxon>Lecanoromycetes</taxon>
        <taxon>OSLEUM clade</taxon>
        <taxon>Lecanoromycetidae</taxon>
        <taxon>Caliciales</taxon>
        <taxon>Physciaceae</taxon>
        <taxon>Heterodermia</taxon>
    </lineage>
</organism>
<evidence type="ECO:0000313" key="3">
    <source>
        <dbReference type="Proteomes" id="UP000664521"/>
    </source>
</evidence>
<evidence type="ECO:0000256" key="1">
    <source>
        <dbReference type="SAM" id="SignalP"/>
    </source>
</evidence>
<dbReference type="Proteomes" id="UP000664521">
    <property type="component" value="Unassembled WGS sequence"/>
</dbReference>
<sequence length="66" mass="7462">MPGRVSHILFVFLSLLNLITTSYALFSSAPELVKKDDETSLFRLKTKVINGGDNNLENLYVESYHT</sequence>
<accession>A0A8H3PFE7</accession>
<feature type="chain" id="PRO_5034486664" description="Effector protein" evidence="1">
    <location>
        <begin position="25"/>
        <end position="66"/>
    </location>
</feature>
<gene>
    <name evidence="2" type="ORF">HETSPECPRED_001772</name>
</gene>
<comment type="caution">
    <text evidence="2">The sequence shown here is derived from an EMBL/GenBank/DDBJ whole genome shotgun (WGS) entry which is preliminary data.</text>
</comment>
<feature type="signal peptide" evidence="1">
    <location>
        <begin position="1"/>
        <end position="24"/>
    </location>
</feature>
<dbReference type="EMBL" id="CAJPDS010000131">
    <property type="protein sequence ID" value="CAF9939423.1"/>
    <property type="molecule type" value="Genomic_DNA"/>
</dbReference>